<dbReference type="EMBL" id="OY731407">
    <property type="protein sequence ID" value="CAJ1976440.1"/>
    <property type="molecule type" value="Genomic_DNA"/>
</dbReference>
<organism evidence="1 2">
    <name type="scientific">Sphenostylis stenocarpa</name>
    <dbReference type="NCBI Taxonomy" id="92480"/>
    <lineage>
        <taxon>Eukaryota</taxon>
        <taxon>Viridiplantae</taxon>
        <taxon>Streptophyta</taxon>
        <taxon>Embryophyta</taxon>
        <taxon>Tracheophyta</taxon>
        <taxon>Spermatophyta</taxon>
        <taxon>Magnoliopsida</taxon>
        <taxon>eudicotyledons</taxon>
        <taxon>Gunneridae</taxon>
        <taxon>Pentapetalae</taxon>
        <taxon>rosids</taxon>
        <taxon>fabids</taxon>
        <taxon>Fabales</taxon>
        <taxon>Fabaceae</taxon>
        <taxon>Papilionoideae</taxon>
        <taxon>50 kb inversion clade</taxon>
        <taxon>NPAAA clade</taxon>
        <taxon>indigoferoid/millettioid clade</taxon>
        <taxon>Phaseoleae</taxon>
        <taxon>Sphenostylis</taxon>
    </lineage>
</organism>
<proteinExistence type="predicted"/>
<accession>A0AA86W122</accession>
<reference evidence="1" key="1">
    <citation type="submission" date="2023-10" db="EMBL/GenBank/DDBJ databases">
        <authorList>
            <person name="Domelevo Entfellner J.-B."/>
        </authorList>
    </citation>
    <scope>NUCLEOTIDE SEQUENCE</scope>
</reference>
<name>A0AA86W122_9FABA</name>
<dbReference type="Proteomes" id="UP001189624">
    <property type="component" value="Chromosome 10"/>
</dbReference>
<sequence>MCMCEPLPYKIRSGIPCASVDKLGKGDGNVDVEAKNVGFQCSEKAHCKFEVTKAAQQCALAGIPIEKFNHPFRIPEHTPSLSVSREHVVRGVTEVVLASAVNFVIGAFGVGGHFSHPDTSANNTAKLSATKTHTLGSHNFQCFDQIQ</sequence>
<evidence type="ECO:0000313" key="1">
    <source>
        <dbReference type="EMBL" id="CAJ1976440.1"/>
    </source>
</evidence>
<dbReference type="Gramene" id="rna-AYBTSS11_LOCUS28578">
    <property type="protein sequence ID" value="CAJ1976440.1"/>
    <property type="gene ID" value="gene-AYBTSS11_LOCUS28578"/>
</dbReference>
<dbReference type="AlphaFoldDB" id="A0AA86W122"/>
<evidence type="ECO:0000313" key="2">
    <source>
        <dbReference type="Proteomes" id="UP001189624"/>
    </source>
</evidence>
<protein>
    <submittedName>
        <fullName evidence="1">Uncharacterized protein</fullName>
    </submittedName>
</protein>
<keyword evidence="2" id="KW-1185">Reference proteome</keyword>
<gene>
    <name evidence="1" type="ORF">AYBTSS11_LOCUS28578</name>
</gene>